<accession>A0A2K3DHW3</accession>
<dbReference type="OrthoDB" id="549441at2759"/>
<dbReference type="GO" id="GO:0006355">
    <property type="term" value="P:regulation of DNA-templated transcription"/>
    <property type="evidence" value="ECO:0007669"/>
    <property type="project" value="InterPro"/>
</dbReference>
<evidence type="ECO:0000259" key="3">
    <source>
        <dbReference type="PROSITE" id="PS50114"/>
    </source>
</evidence>
<dbReference type="InParanoid" id="A0A2K3DHW3"/>
<reference evidence="4 5" key="1">
    <citation type="journal article" date="2007" name="Science">
        <title>The Chlamydomonas genome reveals the evolution of key animal and plant functions.</title>
        <authorList>
            <person name="Merchant S.S."/>
            <person name="Prochnik S.E."/>
            <person name="Vallon O."/>
            <person name="Harris E.H."/>
            <person name="Karpowicz S.J."/>
            <person name="Witman G.B."/>
            <person name="Terry A."/>
            <person name="Salamov A."/>
            <person name="Fritz-Laylin L.K."/>
            <person name="Marechal-Drouard L."/>
            <person name="Marshall W.F."/>
            <person name="Qu L.H."/>
            <person name="Nelson D.R."/>
            <person name="Sanderfoot A.A."/>
            <person name="Spalding M.H."/>
            <person name="Kapitonov V.V."/>
            <person name="Ren Q."/>
            <person name="Ferris P."/>
            <person name="Lindquist E."/>
            <person name="Shapiro H."/>
            <person name="Lucas S.M."/>
            <person name="Grimwood J."/>
            <person name="Schmutz J."/>
            <person name="Cardol P."/>
            <person name="Cerutti H."/>
            <person name="Chanfreau G."/>
            <person name="Chen C.L."/>
            <person name="Cognat V."/>
            <person name="Croft M.T."/>
            <person name="Dent R."/>
            <person name="Dutcher S."/>
            <person name="Fernandez E."/>
            <person name="Fukuzawa H."/>
            <person name="Gonzalez-Ballester D."/>
            <person name="Gonzalez-Halphen D."/>
            <person name="Hallmann A."/>
            <person name="Hanikenne M."/>
            <person name="Hippler M."/>
            <person name="Inwood W."/>
            <person name="Jabbari K."/>
            <person name="Kalanon M."/>
            <person name="Kuras R."/>
            <person name="Lefebvre P.A."/>
            <person name="Lemaire S.D."/>
            <person name="Lobanov A.V."/>
            <person name="Lohr M."/>
            <person name="Manuell A."/>
            <person name="Meier I."/>
            <person name="Mets L."/>
            <person name="Mittag M."/>
            <person name="Mittelmeier T."/>
            <person name="Moroney J.V."/>
            <person name="Moseley J."/>
            <person name="Napoli C."/>
            <person name="Nedelcu A.M."/>
            <person name="Niyogi K."/>
            <person name="Novoselov S.V."/>
            <person name="Paulsen I.T."/>
            <person name="Pazour G."/>
            <person name="Purton S."/>
            <person name="Ral J.P."/>
            <person name="Riano-Pachon D.M."/>
            <person name="Riekhof W."/>
            <person name="Rymarquis L."/>
            <person name="Schroda M."/>
            <person name="Stern D."/>
            <person name="Umen J."/>
            <person name="Willows R."/>
            <person name="Wilson N."/>
            <person name="Zimmer S.L."/>
            <person name="Allmer J."/>
            <person name="Balk J."/>
            <person name="Bisova K."/>
            <person name="Chen C.J."/>
            <person name="Elias M."/>
            <person name="Gendler K."/>
            <person name="Hauser C."/>
            <person name="Lamb M.R."/>
            <person name="Ledford H."/>
            <person name="Long J.C."/>
            <person name="Minagawa J."/>
            <person name="Page M.D."/>
            <person name="Pan J."/>
            <person name="Pootakham W."/>
            <person name="Roje S."/>
            <person name="Rose A."/>
            <person name="Stahlberg E."/>
            <person name="Terauchi A.M."/>
            <person name="Yang P."/>
            <person name="Ball S."/>
            <person name="Bowler C."/>
            <person name="Dieckmann C.L."/>
            <person name="Gladyshev V.N."/>
            <person name="Green P."/>
            <person name="Jorgensen R."/>
            <person name="Mayfield S."/>
            <person name="Mueller-Roeber B."/>
            <person name="Rajamani S."/>
            <person name="Sayre R.T."/>
            <person name="Brokstein P."/>
            <person name="Dubchak I."/>
            <person name="Goodstein D."/>
            <person name="Hornick L."/>
            <person name="Huang Y.W."/>
            <person name="Jhaveri J."/>
            <person name="Luo Y."/>
            <person name="Martinez D."/>
            <person name="Ngau W.C."/>
            <person name="Otillar B."/>
            <person name="Poliakov A."/>
            <person name="Porter A."/>
            <person name="Szajkowski L."/>
            <person name="Werner G."/>
            <person name="Zhou K."/>
            <person name="Grigoriev I.V."/>
            <person name="Rokhsar D.S."/>
            <person name="Grossman A.R."/>
        </authorList>
    </citation>
    <scope>NUCLEOTIDE SEQUENCE [LARGE SCALE GENOMIC DNA]</scope>
    <source>
        <strain evidence="5">CC-503</strain>
    </source>
</reference>
<protein>
    <recommendedName>
        <fullName evidence="3">GATA-type domain-containing protein</fullName>
    </recommendedName>
</protein>
<keyword evidence="1" id="KW-0479">Metal-binding</keyword>
<keyword evidence="1" id="KW-0862">Zinc</keyword>
<keyword evidence="1" id="KW-0863">Zinc-finger</keyword>
<dbReference type="EMBL" id="CM008969">
    <property type="protein sequence ID" value="PNW80121.1"/>
    <property type="molecule type" value="Genomic_DNA"/>
</dbReference>
<dbReference type="SUPFAM" id="SSF57716">
    <property type="entry name" value="Glucocorticoid receptor-like (DNA-binding domain)"/>
    <property type="match status" value="1"/>
</dbReference>
<dbReference type="InterPro" id="IPR013088">
    <property type="entry name" value="Znf_NHR/GATA"/>
</dbReference>
<keyword evidence="5" id="KW-1185">Reference proteome</keyword>
<dbReference type="PROSITE" id="PS50114">
    <property type="entry name" value="GATA_ZN_FINGER_2"/>
    <property type="match status" value="1"/>
</dbReference>
<evidence type="ECO:0000313" key="4">
    <source>
        <dbReference type="EMBL" id="PNW80121.1"/>
    </source>
</evidence>
<dbReference type="AlphaFoldDB" id="A0A2K3DHW3"/>
<dbReference type="Gramene" id="PNW80121">
    <property type="protein sequence ID" value="PNW80121"/>
    <property type="gene ID" value="CHLRE_08g378800v5"/>
</dbReference>
<feature type="domain" description="GATA-type" evidence="3">
    <location>
        <begin position="3"/>
        <end position="35"/>
    </location>
</feature>
<dbReference type="Proteomes" id="UP000006906">
    <property type="component" value="Chromosome 8"/>
</dbReference>
<dbReference type="KEGG" id="cre:CHLRE_08g378800v5"/>
<dbReference type="GO" id="GO:0008270">
    <property type="term" value="F:zinc ion binding"/>
    <property type="evidence" value="ECO:0007669"/>
    <property type="project" value="UniProtKB-KW"/>
</dbReference>
<sequence length="210" mass="22165">MRGSTGGPCCHCGTVATPCWRKGPCDKPVLCNACGSRYLVKGSLAGYFPGARRASAGTRSEAPQIQATVVSAAGKSAARKSAALSSVAASAGAKRKVQELDGNETGAKRIFNNYEALEELRAFFASSRGPQAPAQTSDSQDSQGQFRDEAQYLDASSDDGLEHPDSEPVAALRHMRAPLNATTAANYSAPHVPTFQRRPRKQLHPVPCSC</sequence>
<dbReference type="GO" id="GO:0000976">
    <property type="term" value="F:transcription cis-regulatory region binding"/>
    <property type="evidence" value="ECO:0000318"/>
    <property type="project" value="GO_Central"/>
</dbReference>
<dbReference type="InterPro" id="IPR000679">
    <property type="entry name" value="Znf_GATA"/>
</dbReference>
<evidence type="ECO:0000313" key="5">
    <source>
        <dbReference type="Proteomes" id="UP000006906"/>
    </source>
</evidence>
<dbReference type="RefSeq" id="XP_042922224.1">
    <property type="nucleotide sequence ID" value="XM_043065223.1"/>
</dbReference>
<dbReference type="Gene3D" id="3.30.50.10">
    <property type="entry name" value="Erythroid Transcription Factor GATA-1, subunit A"/>
    <property type="match status" value="1"/>
</dbReference>
<dbReference type="PaxDb" id="3055-EDP02793"/>
<dbReference type="CDD" id="cd00202">
    <property type="entry name" value="ZnF_GATA"/>
    <property type="match status" value="1"/>
</dbReference>
<organism evidence="4 5">
    <name type="scientific">Chlamydomonas reinhardtii</name>
    <name type="common">Chlamydomonas smithii</name>
    <dbReference type="NCBI Taxonomy" id="3055"/>
    <lineage>
        <taxon>Eukaryota</taxon>
        <taxon>Viridiplantae</taxon>
        <taxon>Chlorophyta</taxon>
        <taxon>core chlorophytes</taxon>
        <taxon>Chlorophyceae</taxon>
        <taxon>CS clade</taxon>
        <taxon>Chlamydomonadales</taxon>
        <taxon>Chlamydomonadaceae</taxon>
        <taxon>Chlamydomonas</taxon>
    </lineage>
</organism>
<name>A0A2K3DHW3_CHLRE</name>
<dbReference type="GeneID" id="66054487"/>
<dbReference type="InterPro" id="IPR044589">
    <property type="entry name" value="GATA26/27"/>
</dbReference>
<dbReference type="PANTHER" id="PTHR46855:SF1">
    <property type="entry name" value="GATA TRANSCRIPTION FACTOR 26"/>
    <property type="match status" value="1"/>
</dbReference>
<evidence type="ECO:0000256" key="1">
    <source>
        <dbReference type="PROSITE-ProRule" id="PRU00094"/>
    </source>
</evidence>
<dbReference type="SMART" id="SM00401">
    <property type="entry name" value="ZnF_GATA"/>
    <property type="match status" value="1"/>
</dbReference>
<gene>
    <name evidence="4" type="ORF">CHLRE_08g378800v5</name>
</gene>
<dbReference type="PANTHER" id="PTHR46855">
    <property type="entry name" value="OSJNBB0038F03.10 PROTEIN"/>
    <property type="match status" value="1"/>
</dbReference>
<dbReference type="Pfam" id="PF00320">
    <property type="entry name" value="GATA"/>
    <property type="match status" value="1"/>
</dbReference>
<proteinExistence type="predicted"/>
<feature type="region of interest" description="Disordered" evidence="2">
    <location>
        <begin position="154"/>
        <end position="210"/>
    </location>
</feature>
<dbReference type="ExpressionAtlas" id="A0A2K3DHW3">
    <property type="expression patterns" value="baseline"/>
</dbReference>
<evidence type="ECO:0000256" key="2">
    <source>
        <dbReference type="SAM" id="MobiDB-lite"/>
    </source>
</evidence>